<comment type="subcellular location">
    <subcellularLocation>
        <location evidence="1 8">Cell membrane</location>
        <topology evidence="1 8">Multi-pass membrane protein</topology>
    </subcellularLocation>
</comment>
<dbReference type="GO" id="GO:0043025">
    <property type="term" value="C:neuronal cell body"/>
    <property type="evidence" value="ECO:0007669"/>
    <property type="project" value="TreeGrafter"/>
</dbReference>
<dbReference type="InterPro" id="IPR013604">
    <property type="entry name" value="7TM_chemorcpt"/>
</dbReference>
<evidence type="ECO:0000256" key="3">
    <source>
        <dbReference type="ARBA" id="ARBA00022692"/>
    </source>
</evidence>
<evidence type="ECO:0000256" key="2">
    <source>
        <dbReference type="ARBA" id="ARBA00022475"/>
    </source>
</evidence>
<feature type="transmembrane region" description="Helical" evidence="8">
    <location>
        <begin position="248"/>
        <end position="271"/>
    </location>
</feature>
<comment type="function">
    <text evidence="8">Gustatory receptor which mediates acceptance or avoidance behavior, depending on its substrates.</text>
</comment>
<keyword evidence="3 8" id="KW-0812">Transmembrane</keyword>
<dbReference type="GO" id="GO:0007635">
    <property type="term" value="P:chemosensory behavior"/>
    <property type="evidence" value="ECO:0007669"/>
    <property type="project" value="TreeGrafter"/>
</dbReference>
<dbReference type="GO" id="GO:0007165">
    <property type="term" value="P:signal transduction"/>
    <property type="evidence" value="ECO:0007669"/>
    <property type="project" value="UniProtKB-KW"/>
</dbReference>
<evidence type="ECO:0000313" key="10">
    <source>
        <dbReference type="Proteomes" id="UP001153712"/>
    </source>
</evidence>
<evidence type="ECO:0000256" key="5">
    <source>
        <dbReference type="ARBA" id="ARBA00023136"/>
    </source>
</evidence>
<keyword evidence="2 8" id="KW-1003">Cell membrane</keyword>
<dbReference type="AlphaFoldDB" id="A0A9N9XM31"/>
<evidence type="ECO:0000256" key="4">
    <source>
        <dbReference type="ARBA" id="ARBA00022989"/>
    </source>
</evidence>
<comment type="similarity">
    <text evidence="8">Belongs to the insect chemoreceptor superfamily. Gustatory receptor (GR) family.</text>
</comment>
<dbReference type="GO" id="GO:0030424">
    <property type="term" value="C:axon"/>
    <property type="evidence" value="ECO:0007669"/>
    <property type="project" value="TreeGrafter"/>
</dbReference>
<organism evidence="9 10">
    <name type="scientific">Phyllotreta striolata</name>
    <name type="common">Striped flea beetle</name>
    <name type="synonym">Crioceris striolata</name>
    <dbReference type="NCBI Taxonomy" id="444603"/>
    <lineage>
        <taxon>Eukaryota</taxon>
        <taxon>Metazoa</taxon>
        <taxon>Ecdysozoa</taxon>
        <taxon>Arthropoda</taxon>
        <taxon>Hexapoda</taxon>
        <taxon>Insecta</taxon>
        <taxon>Pterygota</taxon>
        <taxon>Neoptera</taxon>
        <taxon>Endopterygota</taxon>
        <taxon>Coleoptera</taxon>
        <taxon>Polyphaga</taxon>
        <taxon>Cucujiformia</taxon>
        <taxon>Chrysomeloidea</taxon>
        <taxon>Chrysomelidae</taxon>
        <taxon>Galerucinae</taxon>
        <taxon>Alticini</taxon>
        <taxon>Phyllotreta</taxon>
    </lineage>
</organism>
<feature type="transmembrane region" description="Helical" evidence="8">
    <location>
        <begin position="165"/>
        <end position="189"/>
    </location>
</feature>
<keyword evidence="6 8" id="KW-0675">Receptor</keyword>
<feature type="transmembrane region" description="Helical" evidence="8">
    <location>
        <begin position="358"/>
        <end position="376"/>
    </location>
</feature>
<evidence type="ECO:0000256" key="8">
    <source>
        <dbReference type="RuleBase" id="RU363108"/>
    </source>
</evidence>
<keyword evidence="5 8" id="KW-0472">Membrane</keyword>
<feature type="transmembrane region" description="Helical" evidence="8">
    <location>
        <begin position="76"/>
        <end position="95"/>
    </location>
</feature>
<dbReference type="GO" id="GO:0005886">
    <property type="term" value="C:plasma membrane"/>
    <property type="evidence" value="ECO:0007669"/>
    <property type="project" value="UniProtKB-SubCell"/>
</dbReference>
<keyword evidence="10" id="KW-1185">Reference proteome</keyword>
<dbReference type="Pfam" id="PF08395">
    <property type="entry name" value="7tm_7"/>
    <property type="match status" value="1"/>
</dbReference>
<sequence length="380" mass="44175">MDEARMSTVKADVNILTFFFKMGKFFGVVPLHNKKSSRLKTIISLSYFAILSLLLSAIFIVSVWDRHKMYDSMKVTNIIVDVLVMITNFCFILTIRLGNLINNRYFDKIMESFRKIDACLDQSNFTICRMRVFKIYFFIVGFHVLYLGMHAYELYYRIVNHQTSFLIWVLYIPGFLKIHHQLFVVTLVAKMNTMLHTRYQFVIHCLGLNIDKENLNLELLELNKKSLTLDQIYYVFKKLYDLVSDMNVLFNWQIFFVLTCTVLEILNVINFMKQDQAWSVLAVDIAYGALYTISTLAIIKSCNDVQMLGEKVYVCCYTSQETLGGSKFENELLKFAKLIKPLLPQYTAGGFVTVNQRILSSLFSATLTYLIVIIQFDLST</sequence>
<dbReference type="Proteomes" id="UP001153712">
    <property type="component" value="Chromosome 15"/>
</dbReference>
<dbReference type="GO" id="GO:0030425">
    <property type="term" value="C:dendrite"/>
    <property type="evidence" value="ECO:0007669"/>
    <property type="project" value="TreeGrafter"/>
</dbReference>
<name>A0A9N9XM31_PHYSR</name>
<reference evidence="9" key="1">
    <citation type="submission" date="2022-01" db="EMBL/GenBank/DDBJ databases">
        <authorList>
            <person name="King R."/>
        </authorList>
    </citation>
    <scope>NUCLEOTIDE SEQUENCE</scope>
</reference>
<evidence type="ECO:0000256" key="7">
    <source>
        <dbReference type="ARBA" id="ARBA00023224"/>
    </source>
</evidence>
<feature type="transmembrane region" description="Helical" evidence="8">
    <location>
        <begin position="277"/>
        <end position="299"/>
    </location>
</feature>
<evidence type="ECO:0000313" key="9">
    <source>
        <dbReference type="EMBL" id="CAG9857846.1"/>
    </source>
</evidence>
<dbReference type="PANTHER" id="PTHR21143">
    <property type="entry name" value="INVERTEBRATE GUSTATORY RECEPTOR"/>
    <property type="match status" value="1"/>
</dbReference>
<protein>
    <recommendedName>
        <fullName evidence="8">Gustatory receptor</fullName>
    </recommendedName>
</protein>
<accession>A0A9N9XM31</accession>
<gene>
    <name evidence="9" type="ORF">PHYEVI_LOCUS4244</name>
</gene>
<dbReference type="PANTHER" id="PTHR21143:SF104">
    <property type="entry name" value="GUSTATORY RECEPTOR 8A-RELATED"/>
    <property type="match status" value="1"/>
</dbReference>
<keyword evidence="7 8" id="KW-0807">Transducer</keyword>
<dbReference type="OrthoDB" id="6757206at2759"/>
<feature type="transmembrane region" description="Helical" evidence="8">
    <location>
        <begin position="135"/>
        <end position="153"/>
    </location>
</feature>
<evidence type="ECO:0000256" key="6">
    <source>
        <dbReference type="ARBA" id="ARBA00023170"/>
    </source>
</evidence>
<dbReference type="EMBL" id="OU900108">
    <property type="protein sequence ID" value="CAG9857846.1"/>
    <property type="molecule type" value="Genomic_DNA"/>
</dbReference>
<evidence type="ECO:0000256" key="1">
    <source>
        <dbReference type="ARBA" id="ARBA00004651"/>
    </source>
</evidence>
<dbReference type="GO" id="GO:0050909">
    <property type="term" value="P:sensory perception of taste"/>
    <property type="evidence" value="ECO:0007669"/>
    <property type="project" value="InterPro"/>
</dbReference>
<feature type="transmembrane region" description="Helical" evidence="8">
    <location>
        <begin position="42"/>
        <end position="64"/>
    </location>
</feature>
<dbReference type="GO" id="GO:0008049">
    <property type="term" value="P:male courtship behavior"/>
    <property type="evidence" value="ECO:0007669"/>
    <property type="project" value="TreeGrafter"/>
</dbReference>
<keyword evidence="4 8" id="KW-1133">Transmembrane helix</keyword>
<proteinExistence type="inferred from homology"/>